<evidence type="ECO:0000256" key="1">
    <source>
        <dbReference type="SAM" id="MobiDB-lite"/>
    </source>
</evidence>
<keyword evidence="4" id="KW-1185">Reference proteome</keyword>
<dbReference type="EMBL" id="MU155212">
    <property type="protein sequence ID" value="KAF9479492.1"/>
    <property type="molecule type" value="Genomic_DNA"/>
</dbReference>
<evidence type="ECO:0000313" key="3">
    <source>
        <dbReference type="EMBL" id="KAF9479492.1"/>
    </source>
</evidence>
<dbReference type="Proteomes" id="UP000807469">
    <property type="component" value="Unassembled WGS sequence"/>
</dbReference>
<comment type="caution">
    <text evidence="3">The sequence shown here is derived from an EMBL/GenBank/DDBJ whole genome shotgun (WGS) entry which is preliminary data.</text>
</comment>
<sequence>MKKFRAVFIKDYEGNIYRNLKYASVKNIATLGMGDNPRAYETRSHRFNMPTRSMVVFDSDGQSVLMEDNCRLVSITITPKEGTINCHLETAGAPVAAAFDMENVGKNPISSVCKSKRTSREPLTIEMNGLQSYRMVLNRAPVHLSKLESSHDLVSAVADAMEAHDNAWFDFNIFHQDISDRNMMSAVDDDGDVKGILIDWDLCLQMKSETNIGHRQHAQTVPNMVIYARRVPLSLEAGQRHTRHSGRPRIGILRPIINYVEHASEISPGSYFNPYGVIDILNEHYVCSGGISAGGRLKQLYLGNWSYDCPRISGCVAKMDTLMNELVNVLRVRYDRVPKDEVIATWKETKEYLDNLSEKEKKTNPMTTMLQKFTDLNPVNLYYRRIEELKRRVGSSRLEDNCSEYNAVAEPTPGETGMKQGPDEQLPFY</sequence>
<dbReference type="Pfam" id="PF17667">
    <property type="entry name" value="Pkinase_fungal"/>
    <property type="match status" value="1"/>
</dbReference>
<dbReference type="InterPro" id="IPR040976">
    <property type="entry name" value="Pkinase_fungal"/>
</dbReference>
<gene>
    <name evidence="3" type="ORF">BDN70DRAFT_932552</name>
</gene>
<name>A0A9P5Z1J6_9AGAR</name>
<evidence type="ECO:0000259" key="2">
    <source>
        <dbReference type="Pfam" id="PF17667"/>
    </source>
</evidence>
<dbReference type="AlphaFoldDB" id="A0A9P5Z1J6"/>
<evidence type="ECO:0000313" key="4">
    <source>
        <dbReference type="Proteomes" id="UP000807469"/>
    </source>
</evidence>
<feature type="domain" description="Fungal-type protein kinase" evidence="2">
    <location>
        <begin position="13"/>
        <end position="227"/>
    </location>
</feature>
<feature type="region of interest" description="Disordered" evidence="1">
    <location>
        <begin position="406"/>
        <end position="429"/>
    </location>
</feature>
<proteinExistence type="predicted"/>
<organism evidence="3 4">
    <name type="scientific">Pholiota conissans</name>
    <dbReference type="NCBI Taxonomy" id="109636"/>
    <lineage>
        <taxon>Eukaryota</taxon>
        <taxon>Fungi</taxon>
        <taxon>Dikarya</taxon>
        <taxon>Basidiomycota</taxon>
        <taxon>Agaricomycotina</taxon>
        <taxon>Agaricomycetes</taxon>
        <taxon>Agaricomycetidae</taxon>
        <taxon>Agaricales</taxon>
        <taxon>Agaricineae</taxon>
        <taxon>Strophariaceae</taxon>
        <taxon>Pholiota</taxon>
    </lineage>
</organism>
<dbReference type="OrthoDB" id="5592585at2759"/>
<reference evidence="3" key="1">
    <citation type="submission" date="2020-11" db="EMBL/GenBank/DDBJ databases">
        <authorList>
            <consortium name="DOE Joint Genome Institute"/>
            <person name="Ahrendt S."/>
            <person name="Riley R."/>
            <person name="Andreopoulos W."/>
            <person name="Labutti K."/>
            <person name="Pangilinan J."/>
            <person name="Ruiz-Duenas F.J."/>
            <person name="Barrasa J.M."/>
            <person name="Sanchez-Garcia M."/>
            <person name="Camarero S."/>
            <person name="Miyauchi S."/>
            <person name="Serrano A."/>
            <person name="Linde D."/>
            <person name="Babiker R."/>
            <person name="Drula E."/>
            <person name="Ayuso-Fernandez I."/>
            <person name="Pacheco R."/>
            <person name="Padilla G."/>
            <person name="Ferreira P."/>
            <person name="Barriuso J."/>
            <person name="Kellner H."/>
            <person name="Castanera R."/>
            <person name="Alfaro M."/>
            <person name="Ramirez L."/>
            <person name="Pisabarro A.G."/>
            <person name="Kuo A."/>
            <person name="Tritt A."/>
            <person name="Lipzen A."/>
            <person name="He G."/>
            <person name="Yan M."/>
            <person name="Ng V."/>
            <person name="Cullen D."/>
            <person name="Martin F."/>
            <person name="Rosso M.-N."/>
            <person name="Henrissat B."/>
            <person name="Hibbett D."/>
            <person name="Martinez A.T."/>
            <person name="Grigoriev I.V."/>
        </authorList>
    </citation>
    <scope>NUCLEOTIDE SEQUENCE</scope>
    <source>
        <strain evidence="3">CIRM-BRFM 674</strain>
    </source>
</reference>
<accession>A0A9P5Z1J6</accession>
<protein>
    <recommendedName>
        <fullName evidence="2">Fungal-type protein kinase domain-containing protein</fullName>
    </recommendedName>
</protein>